<dbReference type="InterPro" id="IPR005467">
    <property type="entry name" value="His_kinase_dom"/>
</dbReference>
<dbReference type="GO" id="GO:0005886">
    <property type="term" value="C:plasma membrane"/>
    <property type="evidence" value="ECO:0007669"/>
    <property type="project" value="UniProtKB-SubCell"/>
</dbReference>
<dbReference type="CDD" id="cd06225">
    <property type="entry name" value="HAMP"/>
    <property type="match status" value="1"/>
</dbReference>
<comment type="caution">
    <text evidence="17">The sequence shown here is derived from an EMBL/GenBank/DDBJ whole genome shotgun (WGS) entry which is preliminary data.</text>
</comment>
<dbReference type="SMART" id="SM00387">
    <property type="entry name" value="HATPase_c"/>
    <property type="match status" value="1"/>
</dbReference>
<proteinExistence type="predicted"/>
<dbReference type="SMART" id="SM00304">
    <property type="entry name" value="HAMP"/>
    <property type="match status" value="1"/>
</dbReference>
<dbReference type="Pfam" id="PF00672">
    <property type="entry name" value="HAMP"/>
    <property type="match status" value="1"/>
</dbReference>
<evidence type="ECO:0000256" key="10">
    <source>
        <dbReference type="ARBA" id="ARBA00022840"/>
    </source>
</evidence>
<keyword evidence="12" id="KW-0902">Two-component regulatory system</keyword>
<dbReference type="CDD" id="cd00082">
    <property type="entry name" value="HisKA"/>
    <property type="match status" value="1"/>
</dbReference>
<comment type="catalytic activity">
    <reaction evidence="1">
        <text>ATP + protein L-histidine = ADP + protein N-phospho-L-histidine.</text>
        <dbReference type="EC" id="2.7.13.3"/>
    </reaction>
</comment>
<dbReference type="InterPro" id="IPR050398">
    <property type="entry name" value="HssS/ArlS-like"/>
</dbReference>
<keyword evidence="8" id="KW-0547">Nucleotide-binding</keyword>
<dbReference type="PROSITE" id="PS50885">
    <property type="entry name" value="HAMP"/>
    <property type="match status" value="1"/>
</dbReference>
<dbReference type="SUPFAM" id="SSF158472">
    <property type="entry name" value="HAMP domain-like"/>
    <property type="match status" value="1"/>
</dbReference>
<keyword evidence="4" id="KW-1003">Cell membrane</keyword>
<dbReference type="SMART" id="SM00388">
    <property type="entry name" value="HisKA"/>
    <property type="match status" value="1"/>
</dbReference>
<dbReference type="Proteomes" id="UP000490800">
    <property type="component" value="Unassembled WGS sequence"/>
</dbReference>
<evidence type="ECO:0000256" key="3">
    <source>
        <dbReference type="ARBA" id="ARBA00012438"/>
    </source>
</evidence>
<evidence type="ECO:0000313" key="18">
    <source>
        <dbReference type="Proteomes" id="UP000490800"/>
    </source>
</evidence>
<feature type="domain" description="HAMP" evidence="16">
    <location>
        <begin position="188"/>
        <end position="240"/>
    </location>
</feature>
<gene>
    <name evidence="17" type="ORF">EDM21_19190</name>
</gene>
<sequence>MKWRHSLLVKYLAIVILAMLIWPFIFPLAALVYYVPETLNRDQSQEPNPYAHGDRIEEWWHKEAQKLSGATPEVLDQELRTYKEKLPKADFFWVDGASSSRLALPERTDLPKQWSFDDGIAFMKKSYEKDPFTVVAFIGQDPEQGFMVIQIPRALMKSEDPFYSQKYVIVIILAIFLLFLFVSWLFFYKIRRRLVRLEEAMALPEGKDIPHSITIRKMDEIGQLEQAFNRMIEELTTSRQREREEEGLRKQLIANLSHDLRTPLTIIRSHAYTLDKEPLSEQGRASLALIGTKSDDLNRLIDNLLSYTLLSARKYPLTPVKTDMIRLMRTSAAGWYPVLEEEGFEVDVQLPEEPLYWNIDPRWFNRILDNIFQNVLRHAKSGSYVCLRTEVKEGRTALVIQDRGPGMRTPSSGKGAGIGLTIVAMMVKEMRLEWDIVSTPQGTKVYITGTDLNEI</sequence>
<dbReference type="GO" id="GO:0005524">
    <property type="term" value="F:ATP binding"/>
    <property type="evidence" value="ECO:0007669"/>
    <property type="project" value="UniProtKB-KW"/>
</dbReference>
<keyword evidence="9" id="KW-0418">Kinase</keyword>
<evidence type="ECO:0000259" key="15">
    <source>
        <dbReference type="PROSITE" id="PS50109"/>
    </source>
</evidence>
<dbReference type="InterPro" id="IPR036890">
    <property type="entry name" value="HATPase_C_sf"/>
</dbReference>
<protein>
    <recommendedName>
        <fullName evidence="3">histidine kinase</fullName>
        <ecNumber evidence="3">2.7.13.3</ecNumber>
    </recommendedName>
</protein>
<keyword evidence="18" id="KW-1185">Reference proteome</keyword>
<evidence type="ECO:0000313" key="17">
    <source>
        <dbReference type="EMBL" id="MVP01622.1"/>
    </source>
</evidence>
<dbReference type="InterPro" id="IPR003660">
    <property type="entry name" value="HAMP_dom"/>
</dbReference>
<accession>A0A7X3FLT0</accession>
<evidence type="ECO:0000256" key="14">
    <source>
        <dbReference type="SAM" id="Phobius"/>
    </source>
</evidence>
<evidence type="ECO:0000256" key="6">
    <source>
        <dbReference type="ARBA" id="ARBA00022679"/>
    </source>
</evidence>
<dbReference type="Gene3D" id="3.30.565.10">
    <property type="entry name" value="Histidine kinase-like ATPase, C-terminal domain"/>
    <property type="match status" value="1"/>
</dbReference>
<dbReference type="EMBL" id="RHLK01000014">
    <property type="protein sequence ID" value="MVP01622.1"/>
    <property type="molecule type" value="Genomic_DNA"/>
</dbReference>
<evidence type="ECO:0000256" key="12">
    <source>
        <dbReference type="ARBA" id="ARBA00023012"/>
    </source>
</evidence>
<evidence type="ECO:0000256" key="4">
    <source>
        <dbReference type="ARBA" id="ARBA00022475"/>
    </source>
</evidence>
<dbReference type="PROSITE" id="PS50109">
    <property type="entry name" value="HIS_KIN"/>
    <property type="match status" value="1"/>
</dbReference>
<dbReference type="Pfam" id="PF02518">
    <property type="entry name" value="HATPase_c"/>
    <property type="match status" value="1"/>
</dbReference>
<evidence type="ECO:0000256" key="1">
    <source>
        <dbReference type="ARBA" id="ARBA00000085"/>
    </source>
</evidence>
<dbReference type="InterPro" id="IPR003594">
    <property type="entry name" value="HATPase_dom"/>
</dbReference>
<dbReference type="GO" id="GO:0000155">
    <property type="term" value="F:phosphorelay sensor kinase activity"/>
    <property type="evidence" value="ECO:0007669"/>
    <property type="project" value="InterPro"/>
</dbReference>
<dbReference type="Pfam" id="PF00512">
    <property type="entry name" value="HisKA"/>
    <property type="match status" value="1"/>
</dbReference>
<dbReference type="InterPro" id="IPR003661">
    <property type="entry name" value="HisK_dim/P_dom"/>
</dbReference>
<keyword evidence="5" id="KW-0597">Phosphoprotein</keyword>
<evidence type="ECO:0000256" key="7">
    <source>
        <dbReference type="ARBA" id="ARBA00022692"/>
    </source>
</evidence>
<dbReference type="SUPFAM" id="SSF47384">
    <property type="entry name" value="Homodimeric domain of signal transducing histidine kinase"/>
    <property type="match status" value="1"/>
</dbReference>
<comment type="subcellular location">
    <subcellularLocation>
        <location evidence="2">Cell membrane</location>
        <topology evidence="2">Multi-pass membrane protein</topology>
    </subcellularLocation>
</comment>
<feature type="transmembrane region" description="Helical" evidence="14">
    <location>
        <begin position="12"/>
        <end position="35"/>
    </location>
</feature>
<feature type="domain" description="Histidine kinase" evidence="15">
    <location>
        <begin position="255"/>
        <end position="448"/>
    </location>
</feature>
<feature type="transmembrane region" description="Helical" evidence="14">
    <location>
        <begin position="167"/>
        <end position="187"/>
    </location>
</feature>
<keyword evidence="6" id="KW-0808">Transferase</keyword>
<keyword evidence="11 14" id="KW-1133">Transmembrane helix</keyword>
<dbReference type="Gene3D" id="6.10.340.10">
    <property type="match status" value="1"/>
</dbReference>
<dbReference type="OrthoDB" id="14660at2"/>
<dbReference type="AlphaFoldDB" id="A0A7X3FLT0"/>
<dbReference type="InterPro" id="IPR036097">
    <property type="entry name" value="HisK_dim/P_sf"/>
</dbReference>
<evidence type="ECO:0000256" key="13">
    <source>
        <dbReference type="ARBA" id="ARBA00023136"/>
    </source>
</evidence>
<dbReference type="EC" id="2.7.13.3" evidence="3"/>
<evidence type="ECO:0000256" key="2">
    <source>
        <dbReference type="ARBA" id="ARBA00004651"/>
    </source>
</evidence>
<organism evidence="17 18">
    <name type="scientific">Paenibacillus lutrae</name>
    <dbReference type="NCBI Taxonomy" id="2078573"/>
    <lineage>
        <taxon>Bacteria</taxon>
        <taxon>Bacillati</taxon>
        <taxon>Bacillota</taxon>
        <taxon>Bacilli</taxon>
        <taxon>Bacillales</taxon>
        <taxon>Paenibacillaceae</taxon>
        <taxon>Paenibacillus</taxon>
    </lineage>
</organism>
<evidence type="ECO:0000259" key="16">
    <source>
        <dbReference type="PROSITE" id="PS50885"/>
    </source>
</evidence>
<reference evidence="17 18" key="1">
    <citation type="journal article" date="2019" name="Microorganisms">
        <title>Paenibacillus lutrae sp. nov., A Chitinolytic Species Isolated from A River Otter in Castril Natural Park, Granada, Spain.</title>
        <authorList>
            <person name="Rodriguez M."/>
            <person name="Reina J.C."/>
            <person name="Bejar V."/>
            <person name="Llamas I."/>
        </authorList>
    </citation>
    <scope>NUCLEOTIDE SEQUENCE [LARGE SCALE GENOMIC DNA]</scope>
    <source>
        <strain evidence="17 18">N10</strain>
    </source>
</reference>
<evidence type="ECO:0000256" key="9">
    <source>
        <dbReference type="ARBA" id="ARBA00022777"/>
    </source>
</evidence>
<dbReference type="PANTHER" id="PTHR45528">
    <property type="entry name" value="SENSOR HISTIDINE KINASE CPXA"/>
    <property type="match status" value="1"/>
</dbReference>
<dbReference type="PANTHER" id="PTHR45528:SF9">
    <property type="entry name" value="SENSOR HISTIDINE KINASE YBDK"/>
    <property type="match status" value="1"/>
</dbReference>
<evidence type="ECO:0000256" key="11">
    <source>
        <dbReference type="ARBA" id="ARBA00022989"/>
    </source>
</evidence>
<name>A0A7X3FLT0_9BACL</name>
<evidence type="ECO:0000256" key="8">
    <source>
        <dbReference type="ARBA" id="ARBA00022741"/>
    </source>
</evidence>
<keyword evidence="10" id="KW-0067">ATP-binding</keyword>
<evidence type="ECO:0000256" key="5">
    <source>
        <dbReference type="ARBA" id="ARBA00022553"/>
    </source>
</evidence>
<dbReference type="SUPFAM" id="SSF55874">
    <property type="entry name" value="ATPase domain of HSP90 chaperone/DNA topoisomerase II/histidine kinase"/>
    <property type="match status" value="1"/>
</dbReference>
<keyword evidence="13 14" id="KW-0472">Membrane</keyword>
<dbReference type="Gene3D" id="1.10.287.130">
    <property type="match status" value="1"/>
</dbReference>
<keyword evidence="7 14" id="KW-0812">Transmembrane</keyword>